<proteinExistence type="inferred from homology"/>
<dbReference type="Pfam" id="PF10283">
    <property type="entry name" value="zf-CCHH"/>
    <property type="match status" value="1"/>
</dbReference>
<keyword evidence="8" id="KW-1185">Reference proteome</keyword>
<dbReference type="Pfam" id="PF10228">
    <property type="entry name" value="HPF1"/>
    <property type="match status" value="1"/>
</dbReference>
<evidence type="ECO:0000259" key="6">
    <source>
        <dbReference type="Pfam" id="PF10283"/>
    </source>
</evidence>
<organism evidence="7 8">
    <name type="scientific">Gnathostoma spinigerum</name>
    <dbReference type="NCBI Taxonomy" id="75299"/>
    <lineage>
        <taxon>Eukaryota</taxon>
        <taxon>Metazoa</taxon>
        <taxon>Ecdysozoa</taxon>
        <taxon>Nematoda</taxon>
        <taxon>Chromadorea</taxon>
        <taxon>Rhabditida</taxon>
        <taxon>Spirurina</taxon>
        <taxon>Gnathostomatomorpha</taxon>
        <taxon>Gnathostomatoidea</taxon>
        <taxon>Gnathostomatidae</taxon>
        <taxon>Gnathostoma</taxon>
    </lineage>
</organism>
<dbReference type="AlphaFoldDB" id="A0ABD6ESL6"/>
<evidence type="ECO:0000256" key="5">
    <source>
        <dbReference type="ARBA" id="ARBA00023242"/>
    </source>
</evidence>
<dbReference type="InterPro" id="IPR019406">
    <property type="entry name" value="APLF_PBZ"/>
</dbReference>
<dbReference type="GO" id="GO:0005694">
    <property type="term" value="C:chromosome"/>
    <property type="evidence" value="ECO:0007669"/>
    <property type="project" value="UniProtKB-SubCell"/>
</dbReference>
<dbReference type="GO" id="GO:0005634">
    <property type="term" value="C:nucleus"/>
    <property type="evidence" value="ECO:0007669"/>
    <property type="project" value="UniProtKB-SubCell"/>
</dbReference>
<comment type="similarity">
    <text evidence="3">Belongs to the HPF1 family.</text>
</comment>
<evidence type="ECO:0000256" key="4">
    <source>
        <dbReference type="ARBA" id="ARBA00022454"/>
    </source>
</evidence>
<keyword evidence="4" id="KW-0158">Chromosome</keyword>
<comment type="caution">
    <text evidence="7">The sequence shown here is derived from an EMBL/GenBank/DDBJ whole genome shotgun (WGS) entry which is preliminary data.</text>
</comment>
<dbReference type="InterPro" id="IPR019361">
    <property type="entry name" value="HPF1"/>
</dbReference>
<evidence type="ECO:0000256" key="3">
    <source>
        <dbReference type="ARBA" id="ARBA00010803"/>
    </source>
</evidence>
<evidence type="ECO:0000313" key="8">
    <source>
        <dbReference type="Proteomes" id="UP001608902"/>
    </source>
</evidence>
<keyword evidence="5" id="KW-0539">Nucleus</keyword>
<evidence type="ECO:0000256" key="2">
    <source>
        <dbReference type="ARBA" id="ARBA00004286"/>
    </source>
</evidence>
<accession>A0ABD6ESL6</accession>
<name>A0ABD6ESL6_9BILA</name>
<feature type="domain" description="PBZ-type" evidence="6">
    <location>
        <begin position="35"/>
        <end position="58"/>
    </location>
</feature>
<gene>
    <name evidence="7" type="ORF">AB6A40_005954</name>
</gene>
<sequence length="382" mass="44403">MNETGKLVKQRSTWLLVDLIRVCDYFWLQLEMLQQCRFGANCYRKKNAKHMARYSHNNEENQSDPFKTDEDRHAIEKRPKLDYLHDLQIIDELFLVKHSNDIIKFWEHAIAVAGESEARNAFKSLDCLRLEGVFDYLAQGNENNKDASENYWIISCRYETDLPEMETFATCSSGRFAFWRDTPECDTPLIVFVAKQMKHFPKLEIVGTSDPTYILLYLMTETCKTKRYLTLLPEGWSRRMSAYETERRKWNAARRKTSLGHNSHGMGIVVKVTDDVGYRPLGISQAELKKKIEDISSCSDEVMKNARKESLVDIFSNVQFANDEMDFGMGLEFGHELFMSNYCDVDRMAVSVLTTAYTLLERSAFAKILKAHTDVRRKHPSE</sequence>
<reference evidence="7 8" key="1">
    <citation type="submission" date="2024-08" db="EMBL/GenBank/DDBJ databases">
        <title>Gnathostoma spinigerum genome.</title>
        <authorList>
            <person name="Gonzalez-Bertolin B."/>
            <person name="Monzon S."/>
            <person name="Zaballos A."/>
            <person name="Jimenez P."/>
            <person name="Dekumyoy P."/>
            <person name="Varona S."/>
            <person name="Cuesta I."/>
            <person name="Sumanam S."/>
            <person name="Adisakwattana P."/>
            <person name="Gasser R.B."/>
            <person name="Hernandez-Gonzalez A."/>
            <person name="Young N.D."/>
            <person name="Perteguer M.J."/>
        </authorList>
    </citation>
    <scope>NUCLEOTIDE SEQUENCE [LARGE SCALE GENOMIC DNA]</scope>
    <source>
        <strain evidence="7">AL3</strain>
        <tissue evidence="7">Liver</tissue>
    </source>
</reference>
<comment type="subcellular location">
    <subcellularLocation>
        <location evidence="2">Chromosome</location>
    </subcellularLocation>
    <subcellularLocation>
        <location evidence="1">Nucleus</location>
    </subcellularLocation>
</comment>
<evidence type="ECO:0000313" key="7">
    <source>
        <dbReference type="EMBL" id="MFH4979245.1"/>
    </source>
</evidence>
<dbReference type="EMBL" id="JBGFUD010003987">
    <property type="protein sequence ID" value="MFH4979245.1"/>
    <property type="molecule type" value="Genomic_DNA"/>
</dbReference>
<dbReference type="PANTHER" id="PTHR13386:SF1">
    <property type="entry name" value="HISTONE PARYLATION FACTOR 1"/>
    <property type="match status" value="1"/>
</dbReference>
<protein>
    <recommendedName>
        <fullName evidence="6">PBZ-type domain-containing protein</fullName>
    </recommendedName>
</protein>
<evidence type="ECO:0000256" key="1">
    <source>
        <dbReference type="ARBA" id="ARBA00004123"/>
    </source>
</evidence>
<dbReference type="Proteomes" id="UP001608902">
    <property type="component" value="Unassembled WGS sequence"/>
</dbReference>
<dbReference type="PANTHER" id="PTHR13386">
    <property type="entry name" value="HISTONE PARYLATION FACTOR 1"/>
    <property type="match status" value="1"/>
</dbReference>